<dbReference type="Proteomes" id="UP000093309">
    <property type="component" value="Unassembled WGS sequence"/>
</dbReference>
<protein>
    <recommendedName>
        <fullName evidence="1">SGNH hydrolase-type esterase domain-containing protein</fullName>
    </recommendedName>
</protein>
<keyword evidence="3" id="KW-1185">Reference proteome</keyword>
<sequence>MLYPPNEPKVVLHHVTEVVEDETKGLRLCRIPEKLRLTLNEFAQRNAQSAAGSEIRFRMTGERVEIGLWWKPHLETPITTMASLVVGGLQAEIFYLHVGYNRIVINKVELRPELNMILPQYAYDRELYRLVLPYQGKVYLASVEGEVEPPYSMKIPNKGYLAYGSSITHGASAWSPTGTYAFRLAQLLGSDLRNFGLAGGAKLEPQMADYLMELEGWEIATVELGINVVYDWTAEEFREAVDIFLARLAAGLGDRKLFVIDMFWFAMDASGDPKADQFREIVQQAVCKRNHPGIIGIPGRDLLDPDNQTVDLVHPSQAGMEQIAQRLYAAITTHL</sequence>
<dbReference type="Pfam" id="PF14606">
    <property type="entry name" value="Lipase_GDSL_3"/>
    <property type="match status" value="1"/>
</dbReference>
<dbReference type="EMBL" id="LYPC01000027">
    <property type="protein sequence ID" value="OCT11817.1"/>
    <property type="molecule type" value="Genomic_DNA"/>
</dbReference>
<dbReference type="Gene3D" id="3.40.50.1110">
    <property type="entry name" value="SGNH hydrolase"/>
    <property type="match status" value="1"/>
</dbReference>
<gene>
    <name evidence="2" type="ORF">A8709_28530</name>
</gene>
<dbReference type="InterPro" id="IPR036514">
    <property type="entry name" value="SGNH_hydro_sf"/>
</dbReference>
<dbReference type="STRING" id="512399.A8709_28530"/>
<proteinExistence type="predicted"/>
<dbReference type="InterPro" id="IPR013830">
    <property type="entry name" value="SGNH_hydro"/>
</dbReference>
<evidence type="ECO:0000313" key="2">
    <source>
        <dbReference type="EMBL" id="OCT11817.1"/>
    </source>
</evidence>
<organism evidence="2 3">
    <name type="scientific">Paenibacillus pectinilyticus</name>
    <dbReference type="NCBI Taxonomy" id="512399"/>
    <lineage>
        <taxon>Bacteria</taxon>
        <taxon>Bacillati</taxon>
        <taxon>Bacillota</taxon>
        <taxon>Bacilli</taxon>
        <taxon>Bacillales</taxon>
        <taxon>Paenibacillaceae</taxon>
        <taxon>Paenibacillus</taxon>
    </lineage>
</organism>
<dbReference type="AlphaFoldDB" id="A0A1C0ZUR6"/>
<accession>A0A1C0ZUR6</accession>
<evidence type="ECO:0000259" key="1">
    <source>
        <dbReference type="Pfam" id="PF14606"/>
    </source>
</evidence>
<reference evidence="3" key="1">
    <citation type="submission" date="2016-05" db="EMBL/GenBank/DDBJ databases">
        <title>Paenibacillus oryzae. sp. nov., isolated from the rice root.</title>
        <authorList>
            <person name="Zhang J."/>
            <person name="Zhang X."/>
        </authorList>
    </citation>
    <scope>NUCLEOTIDE SEQUENCE [LARGE SCALE GENOMIC DNA]</scope>
    <source>
        <strain evidence="3">KCTC13222</strain>
    </source>
</reference>
<feature type="domain" description="SGNH hydrolase-type esterase" evidence="1">
    <location>
        <begin position="160"/>
        <end position="328"/>
    </location>
</feature>
<evidence type="ECO:0000313" key="3">
    <source>
        <dbReference type="Proteomes" id="UP000093309"/>
    </source>
</evidence>
<comment type="caution">
    <text evidence="2">The sequence shown here is derived from an EMBL/GenBank/DDBJ whole genome shotgun (WGS) entry which is preliminary data.</text>
</comment>
<dbReference type="SUPFAM" id="SSF52266">
    <property type="entry name" value="SGNH hydrolase"/>
    <property type="match status" value="1"/>
</dbReference>
<name>A0A1C0ZUR6_9BACL</name>